<dbReference type="Pfam" id="PF01564">
    <property type="entry name" value="Spermine_synth"/>
    <property type="match status" value="1"/>
</dbReference>
<name>A0A1Y6D3Q9_9GAMM</name>
<keyword evidence="2" id="KW-0812">Transmembrane</keyword>
<feature type="transmembrane region" description="Helical" evidence="2">
    <location>
        <begin position="355"/>
        <end position="375"/>
    </location>
</feature>
<dbReference type="PANTHER" id="PTHR12558:SF13">
    <property type="entry name" value="CELL DIVISION CYCLE PROTEIN 27 HOMOLOG"/>
    <property type="match status" value="1"/>
</dbReference>
<dbReference type="EMBL" id="FXAM01000001">
    <property type="protein sequence ID" value="SMF97246.1"/>
    <property type="molecule type" value="Genomic_DNA"/>
</dbReference>
<feature type="transmembrane region" description="Helical" evidence="2">
    <location>
        <begin position="74"/>
        <end position="96"/>
    </location>
</feature>
<dbReference type="Pfam" id="PF13414">
    <property type="entry name" value="TPR_11"/>
    <property type="match status" value="1"/>
</dbReference>
<feature type="repeat" description="TPR" evidence="1">
    <location>
        <begin position="843"/>
        <end position="876"/>
    </location>
</feature>
<dbReference type="SUPFAM" id="SSF53335">
    <property type="entry name" value="S-adenosyl-L-methionine-dependent methyltransferases"/>
    <property type="match status" value="1"/>
</dbReference>
<feature type="transmembrane region" description="Helical" evidence="2">
    <location>
        <begin position="282"/>
        <end position="302"/>
    </location>
</feature>
<feature type="transmembrane region" description="Helical" evidence="2">
    <location>
        <begin position="381"/>
        <end position="399"/>
    </location>
</feature>
<keyword evidence="2" id="KW-0472">Membrane</keyword>
<protein>
    <submittedName>
        <fullName evidence="3">Spermine/spermidine synthase</fullName>
    </submittedName>
</protein>
<feature type="transmembrane region" description="Helical" evidence="2">
    <location>
        <begin position="252"/>
        <end position="270"/>
    </location>
</feature>
<feature type="transmembrane region" description="Helical" evidence="2">
    <location>
        <begin position="406"/>
        <end position="425"/>
    </location>
</feature>
<dbReference type="AlphaFoldDB" id="A0A1Y6D3Q9"/>
<evidence type="ECO:0000313" key="3">
    <source>
        <dbReference type="EMBL" id="SMF97246.1"/>
    </source>
</evidence>
<feature type="transmembrane region" description="Helical" evidence="2">
    <location>
        <begin position="116"/>
        <end position="141"/>
    </location>
</feature>
<sequence>MTLPFPLPSRLWPRNPLPCLLLLSGFAGISYEVLYGRLLGNLIGDQFAVSAAVLITFLLGSGLGSACAHRLWRWLWLIEAGIGACGLAFVLCYGGLQTLLYSGQISAASGLGAQVGVGVVLLLLPAFLVGCSVPLFAGYLATEADDSGFAQVYSIYNLGAGVTAVALEFAVLRWFGISGAMLGFVGINFGVAVWLRLGYGEPRPAPVAAAESRAFPVREVAALVLASVASAIFQLFMVKLAEFMFGPFRETFALVLGIVLFGIALGTPLVKRFRVGFATLMLGNLAGLALLLAAVEPAVTAYSLLYQGASEIPGAATALKALLLLALMALPALSFGATVPALLIRSTQVAKESGYLLCVAALANSAGFLLMVFALHPYLDYGVQLLVVAGLSGAAWLVYRGLGVKEIEFAVAGAALLLAVQRWVWDERLLYMNYVTFQSHAEFTKTRASFKITDRFKGHQDIFSITWIGNKPYFFINGYVSFPLNSSSEQIVGLMAAMFSPRTDEALVLGLGSGATASVVGMVFDHTDAVEINPAVRANLGKLKRWNHDIAHNPKVNIVLDDAIHYVRGVGKAYSLVLNTVTSPLYFSSAKLYTLDFYRAVKTQLRPDGVYATWVDSRIGDAGINIILKTLGAAFKHCSIFYVKATYFLILCGDEPVVFRQTGLASKAPEVWRELGGQYLTVPDWIPYNLLSGRALSLVENPESVPVNTLDFPALEFEIARLKHKGIPRFKAVLESRVQLEHVRDYLTALGEWKPARLVVEAEQRLDKEAYLTRRWSALVRAAAQDYLRDYSGANLDYWQALVGQTPTAKAHHKYGYRLLENGRYQEAIDQFRQALALDGRYDNAYFNIGSAYEAMGRHADALENYQRELAVDASDQEAIYRMGRSYVELGDYEKGWFYLTLPKRSFDGTKAVLYRARALEGLGRRDEAMALYREIIQTRHADPAVVEEARRRLAEPVAAK</sequence>
<dbReference type="Proteomes" id="UP000192923">
    <property type="component" value="Unassembled WGS sequence"/>
</dbReference>
<dbReference type="SUPFAM" id="SSF48452">
    <property type="entry name" value="TPR-like"/>
    <property type="match status" value="1"/>
</dbReference>
<feature type="transmembrane region" description="Helical" evidence="2">
    <location>
        <begin position="322"/>
        <end position="343"/>
    </location>
</feature>
<accession>A0A1Y6D3Q9</accession>
<organism evidence="3 4">
    <name type="scientific">Methylomagnum ishizawai</name>
    <dbReference type="NCBI Taxonomy" id="1760988"/>
    <lineage>
        <taxon>Bacteria</taxon>
        <taxon>Pseudomonadati</taxon>
        <taxon>Pseudomonadota</taxon>
        <taxon>Gammaproteobacteria</taxon>
        <taxon>Methylococcales</taxon>
        <taxon>Methylococcaceae</taxon>
        <taxon>Methylomagnum</taxon>
    </lineage>
</organism>
<feature type="transmembrane region" description="Helical" evidence="2">
    <location>
        <begin position="220"/>
        <end position="240"/>
    </location>
</feature>
<evidence type="ECO:0000256" key="1">
    <source>
        <dbReference type="PROSITE-ProRule" id="PRU00339"/>
    </source>
</evidence>
<dbReference type="Gene3D" id="1.25.40.10">
    <property type="entry name" value="Tetratricopeptide repeat domain"/>
    <property type="match status" value="1"/>
</dbReference>
<dbReference type="InterPro" id="IPR011990">
    <property type="entry name" value="TPR-like_helical_dom_sf"/>
</dbReference>
<feature type="transmembrane region" description="Helical" evidence="2">
    <location>
        <begin position="47"/>
        <end position="67"/>
    </location>
</feature>
<keyword evidence="2" id="KW-1133">Transmembrane helix</keyword>
<feature type="repeat" description="TPR" evidence="1">
    <location>
        <begin position="809"/>
        <end position="842"/>
    </location>
</feature>
<dbReference type="InterPro" id="IPR029063">
    <property type="entry name" value="SAM-dependent_MTases_sf"/>
</dbReference>
<dbReference type="Pfam" id="PF13174">
    <property type="entry name" value="TPR_6"/>
    <property type="match status" value="1"/>
</dbReference>
<evidence type="ECO:0000256" key="2">
    <source>
        <dbReference type="SAM" id="Phobius"/>
    </source>
</evidence>
<dbReference type="SMART" id="SM00028">
    <property type="entry name" value="TPR"/>
    <property type="match status" value="3"/>
</dbReference>
<dbReference type="InterPro" id="IPR019734">
    <property type="entry name" value="TPR_rpt"/>
</dbReference>
<dbReference type="Gene3D" id="3.40.50.150">
    <property type="entry name" value="Vaccinia Virus protein VP39"/>
    <property type="match status" value="1"/>
</dbReference>
<reference evidence="3 4" key="1">
    <citation type="submission" date="2016-12" db="EMBL/GenBank/DDBJ databases">
        <authorList>
            <person name="Song W.-J."/>
            <person name="Kurnit D.M."/>
        </authorList>
    </citation>
    <scope>NUCLEOTIDE SEQUENCE [LARGE SCALE GENOMIC DNA]</scope>
    <source>
        <strain evidence="3 4">175</strain>
    </source>
</reference>
<feature type="transmembrane region" description="Helical" evidence="2">
    <location>
        <begin position="153"/>
        <end position="175"/>
    </location>
</feature>
<dbReference type="PROSITE" id="PS50005">
    <property type="entry name" value="TPR"/>
    <property type="match status" value="2"/>
</dbReference>
<keyword evidence="4" id="KW-1185">Reference proteome</keyword>
<evidence type="ECO:0000313" key="4">
    <source>
        <dbReference type="Proteomes" id="UP000192923"/>
    </source>
</evidence>
<proteinExistence type="predicted"/>
<feature type="transmembrane region" description="Helical" evidence="2">
    <location>
        <begin position="181"/>
        <end position="199"/>
    </location>
</feature>
<dbReference type="STRING" id="1760988.SAMN02949497_4667"/>
<dbReference type="PANTHER" id="PTHR12558">
    <property type="entry name" value="CELL DIVISION CYCLE 16,23,27"/>
    <property type="match status" value="1"/>
</dbReference>
<keyword evidence="1" id="KW-0802">TPR repeat</keyword>
<gene>
    <name evidence="3" type="ORF">SAMN02949497_4667</name>
</gene>